<evidence type="ECO:0000259" key="8">
    <source>
        <dbReference type="PROSITE" id="PS51123"/>
    </source>
</evidence>
<dbReference type="InterPro" id="IPR006664">
    <property type="entry name" value="OMP_bac"/>
</dbReference>
<dbReference type="InterPro" id="IPR011659">
    <property type="entry name" value="WD40"/>
</dbReference>
<dbReference type="InterPro" id="IPR008969">
    <property type="entry name" value="CarboxyPept-like_regulatory"/>
</dbReference>
<dbReference type="Pfam" id="PF07676">
    <property type="entry name" value="PD40"/>
    <property type="match status" value="3"/>
</dbReference>
<feature type="repeat" description="TPR" evidence="4">
    <location>
        <begin position="72"/>
        <end position="105"/>
    </location>
</feature>
<evidence type="ECO:0000256" key="2">
    <source>
        <dbReference type="ARBA" id="ARBA00023136"/>
    </source>
</evidence>
<dbReference type="CDD" id="cd07185">
    <property type="entry name" value="OmpA_C-like"/>
    <property type="match status" value="1"/>
</dbReference>
<feature type="signal peptide" evidence="7">
    <location>
        <begin position="1"/>
        <end position="26"/>
    </location>
</feature>
<dbReference type="InterPro" id="IPR050330">
    <property type="entry name" value="Bact_OuterMem_StrucFunc"/>
</dbReference>
<dbReference type="SUPFAM" id="SSF48452">
    <property type="entry name" value="TPR-like"/>
    <property type="match status" value="1"/>
</dbReference>
<keyword evidence="3" id="KW-0998">Cell outer membrane</keyword>
<evidence type="ECO:0000313" key="9">
    <source>
        <dbReference type="EMBL" id="MCF1713913.1"/>
    </source>
</evidence>
<comment type="subcellular location">
    <subcellularLocation>
        <location evidence="1">Cell outer membrane</location>
    </subcellularLocation>
</comment>
<feature type="domain" description="OmpA-like" evidence="8">
    <location>
        <begin position="528"/>
        <end position="644"/>
    </location>
</feature>
<dbReference type="SUPFAM" id="SSF82171">
    <property type="entry name" value="DPP6 N-terminal domain-like"/>
    <property type="match status" value="1"/>
</dbReference>
<dbReference type="InterPro" id="IPR019734">
    <property type="entry name" value="TPR_rpt"/>
</dbReference>
<dbReference type="PROSITE" id="PS50005">
    <property type="entry name" value="TPR"/>
    <property type="match status" value="1"/>
</dbReference>
<dbReference type="RefSeq" id="WP_234864440.1">
    <property type="nucleotide sequence ID" value="NZ_JAKEVY010000001.1"/>
</dbReference>
<dbReference type="InterPro" id="IPR011990">
    <property type="entry name" value="TPR-like_helical_dom_sf"/>
</dbReference>
<dbReference type="PANTHER" id="PTHR30329">
    <property type="entry name" value="STATOR ELEMENT OF FLAGELLAR MOTOR COMPLEX"/>
    <property type="match status" value="1"/>
</dbReference>
<dbReference type="PANTHER" id="PTHR30329:SF21">
    <property type="entry name" value="LIPOPROTEIN YIAD-RELATED"/>
    <property type="match status" value="1"/>
</dbReference>
<feature type="chain" id="PRO_5045601424" evidence="7">
    <location>
        <begin position="27"/>
        <end position="644"/>
    </location>
</feature>
<dbReference type="Pfam" id="PF13181">
    <property type="entry name" value="TPR_8"/>
    <property type="match status" value="1"/>
</dbReference>
<feature type="region of interest" description="Disordered" evidence="6">
    <location>
        <begin position="618"/>
        <end position="644"/>
    </location>
</feature>
<dbReference type="Gene3D" id="1.25.40.10">
    <property type="entry name" value="Tetratricopeptide repeat domain"/>
    <property type="match status" value="1"/>
</dbReference>
<keyword evidence="4" id="KW-0802">TPR repeat</keyword>
<keyword evidence="7" id="KW-0732">Signal</keyword>
<evidence type="ECO:0000256" key="1">
    <source>
        <dbReference type="ARBA" id="ARBA00004442"/>
    </source>
</evidence>
<dbReference type="InterPro" id="IPR006665">
    <property type="entry name" value="OmpA-like"/>
</dbReference>
<dbReference type="PRINTS" id="PR01021">
    <property type="entry name" value="OMPADOMAIN"/>
</dbReference>
<dbReference type="SMART" id="SM00028">
    <property type="entry name" value="TPR"/>
    <property type="match status" value="2"/>
</dbReference>
<dbReference type="Gene3D" id="3.30.1330.60">
    <property type="entry name" value="OmpA-like domain"/>
    <property type="match status" value="1"/>
</dbReference>
<evidence type="ECO:0000256" key="4">
    <source>
        <dbReference type="PROSITE-ProRule" id="PRU00339"/>
    </source>
</evidence>
<sequence length="644" mass="71755">MHMQFKSNLLCLLAVILFISLSPLQAQVYNPGKVNNKALKLYQKAMEQAEEGYFPEGIKTLQEAVKIDPQFADAWLSIAGMYGELKNYEQAVLNYEKAQSIDSSYFRDYNLPYSINLAGLGRFQDALKAVNRFMTINDLNESSQRASSYRRKTYLFALEQAAKPEMSSYTFTPLNMGDSVNSTVSEYYPALTIDNQQLVFTRRVGNRNEDFFETRKSGEGWSTARGLTGQINSNLNEGAQSISLDGQWLIFTGCNFPDSYGSCDLYISYNTPAGWTEPENLGPKINTEFWESAPSLSPDRRDLYFASRRPDGFGGSDIWVSHRLPNGRWSEPENLGPEINTSGDESCPFIHADNQSLYFTSNGLSGYGGDDLFVARKGPKGSFSLPQNLGYPINTIENEGSLVITADGTTAYYASDRADSRGGLDLYTFTIREGVRPTKTIWIRGTVRDSKTKKGLPSAVELTDISTRQVISLVETDETGNYLITLPTGRDYAFNVNRKGYLFYSESFQLSQRAPDSTYVIDIELQPITKDASIILKNIFYETGSKELNTSSEVELDKLVQLLKDNPSLRIQINGHTDAVGKASDNLALSNARAQAVVDYLVKKGIQPARLSFKGFGATQPIADNNTEEGRAKNRRTEVKVTSE</sequence>
<dbReference type="InterPro" id="IPR036737">
    <property type="entry name" value="OmpA-like_sf"/>
</dbReference>
<name>A0ABS9BFK3_9BACT</name>
<comment type="caution">
    <text evidence="9">The sequence shown here is derived from an EMBL/GenBank/DDBJ whole genome shotgun (WGS) entry which is preliminary data.</text>
</comment>
<dbReference type="Gene3D" id="2.60.40.1120">
    <property type="entry name" value="Carboxypeptidase-like, regulatory domain"/>
    <property type="match status" value="1"/>
</dbReference>
<dbReference type="Proteomes" id="UP001200145">
    <property type="component" value="Unassembled WGS sequence"/>
</dbReference>
<evidence type="ECO:0000313" key="10">
    <source>
        <dbReference type="Proteomes" id="UP001200145"/>
    </source>
</evidence>
<accession>A0ABS9BFK3</accession>
<evidence type="ECO:0000256" key="7">
    <source>
        <dbReference type="SAM" id="SignalP"/>
    </source>
</evidence>
<dbReference type="PROSITE" id="PS51123">
    <property type="entry name" value="OMPA_2"/>
    <property type="match status" value="1"/>
</dbReference>
<reference evidence="9 10" key="1">
    <citation type="submission" date="2022-01" db="EMBL/GenBank/DDBJ databases">
        <title>Flavihumibacter sp. nov., isolated from sediment of a river.</title>
        <authorList>
            <person name="Liu H."/>
        </authorList>
    </citation>
    <scope>NUCLEOTIDE SEQUENCE [LARGE SCALE GENOMIC DNA]</scope>
    <source>
        <strain evidence="9 10">RY-1</strain>
    </source>
</reference>
<dbReference type="SUPFAM" id="SSF49464">
    <property type="entry name" value="Carboxypeptidase regulatory domain-like"/>
    <property type="match status" value="1"/>
</dbReference>
<dbReference type="EMBL" id="JAKEVY010000001">
    <property type="protein sequence ID" value="MCF1713913.1"/>
    <property type="molecule type" value="Genomic_DNA"/>
</dbReference>
<gene>
    <name evidence="9" type="ORF">L0U88_04620</name>
</gene>
<organism evidence="9 10">
    <name type="scientific">Flavihumibacter fluminis</name>
    <dbReference type="NCBI Taxonomy" id="2909236"/>
    <lineage>
        <taxon>Bacteria</taxon>
        <taxon>Pseudomonadati</taxon>
        <taxon>Bacteroidota</taxon>
        <taxon>Chitinophagia</taxon>
        <taxon>Chitinophagales</taxon>
        <taxon>Chitinophagaceae</taxon>
        <taxon>Flavihumibacter</taxon>
    </lineage>
</organism>
<dbReference type="Pfam" id="PF00691">
    <property type="entry name" value="OmpA"/>
    <property type="match status" value="1"/>
</dbReference>
<evidence type="ECO:0000256" key="6">
    <source>
        <dbReference type="SAM" id="MobiDB-lite"/>
    </source>
</evidence>
<dbReference type="Gene3D" id="2.120.10.30">
    <property type="entry name" value="TolB, C-terminal domain"/>
    <property type="match status" value="1"/>
</dbReference>
<keyword evidence="10" id="KW-1185">Reference proteome</keyword>
<dbReference type="SUPFAM" id="SSF103088">
    <property type="entry name" value="OmpA-like"/>
    <property type="match status" value="1"/>
</dbReference>
<protein>
    <submittedName>
        <fullName evidence="9">OmpA family protein</fullName>
    </submittedName>
</protein>
<evidence type="ECO:0000256" key="5">
    <source>
        <dbReference type="PROSITE-ProRule" id="PRU00473"/>
    </source>
</evidence>
<feature type="compositionally biased region" description="Basic and acidic residues" evidence="6">
    <location>
        <begin position="628"/>
        <end position="644"/>
    </location>
</feature>
<proteinExistence type="predicted"/>
<evidence type="ECO:0000256" key="3">
    <source>
        <dbReference type="ARBA" id="ARBA00023237"/>
    </source>
</evidence>
<keyword evidence="2 5" id="KW-0472">Membrane</keyword>
<dbReference type="InterPro" id="IPR011042">
    <property type="entry name" value="6-blade_b-propeller_TolB-like"/>
</dbReference>